<dbReference type="PANTHER" id="PTHR10245">
    <property type="entry name" value="ENDOTHELIAL DIFFERENTIATION-RELATED FACTOR 1 MULTIPROTEIN BRIDGING FACTOR 1"/>
    <property type="match status" value="1"/>
</dbReference>
<evidence type="ECO:0000313" key="10">
    <source>
        <dbReference type="Proteomes" id="UP000054466"/>
    </source>
</evidence>
<keyword evidence="10" id="KW-1185">Reference proteome</keyword>
<keyword evidence="4" id="KW-0238">DNA-binding</keyword>
<evidence type="ECO:0000256" key="5">
    <source>
        <dbReference type="ARBA" id="ARBA00023163"/>
    </source>
</evidence>
<dbReference type="GO" id="GO:0005634">
    <property type="term" value="C:nucleus"/>
    <property type="evidence" value="ECO:0007669"/>
    <property type="project" value="TreeGrafter"/>
</dbReference>
<evidence type="ECO:0000313" key="9">
    <source>
        <dbReference type="EMBL" id="KIW27782.1"/>
    </source>
</evidence>
<dbReference type="Proteomes" id="UP000054466">
    <property type="component" value="Unassembled WGS sequence"/>
</dbReference>
<keyword evidence="3" id="KW-0805">Transcription regulation</keyword>
<dbReference type="HOGENOM" id="CLU_112609_0_0_1"/>
<dbReference type="InterPro" id="IPR013729">
    <property type="entry name" value="MBF1_N"/>
</dbReference>
<dbReference type="PROSITE" id="PS50943">
    <property type="entry name" value="HTH_CROC1"/>
    <property type="match status" value="1"/>
</dbReference>
<dbReference type="Pfam" id="PF08523">
    <property type="entry name" value="MBF1"/>
    <property type="match status" value="1"/>
</dbReference>
<evidence type="ECO:0000256" key="6">
    <source>
        <dbReference type="ARBA" id="ARBA00035107"/>
    </source>
</evidence>
<dbReference type="InterPro" id="IPR001387">
    <property type="entry name" value="Cro/C1-type_HTH"/>
</dbReference>
<dbReference type="RefSeq" id="XP_016247998.1">
    <property type="nucleotide sequence ID" value="XM_016394579.1"/>
</dbReference>
<dbReference type="CDD" id="cd00093">
    <property type="entry name" value="HTH_XRE"/>
    <property type="match status" value="1"/>
</dbReference>
<protein>
    <recommendedName>
        <fullName evidence="2">Multiprotein-bridging factor 1</fullName>
    </recommendedName>
</protein>
<name>A0A0D2ARP2_9EURO</name>
<keyword evidence="5" id="KW-0804">Transcription</keyword>
<dbReference type="AlphaFoldDB" id="A0A0D2ARP2"/>
<dbReference type="EMBL" id="KN847043">
    <property type="protein sequence ID" value="KIW27782.1"/>
    <property type="molecule type" value="Genomic_DNA"/>
</dbReference>
<feature type="compositionally biased region" description="Polar residues" evidence="7">
    <location>
        <begin position="96"/>
        <end position="108"/>
    </location>
</feature>
<accession>A0A0D2ARP2</accession>
<dbReference type="PANTHER" id="PTHR10245:SF15">
    <property type="entry name" value="ENDOTHELIAL DIFFERENTIATION-RELATED FACTOR 1"/>
    <property type="match status" value="1"/>
</dbReference>
<feature type="region of interest" description="Disordered" evidence="7">
    <location>
        <begin position="96"/>
        <end position="115"/>
    </location>
</feature>
<evidence type="ECO:0000256" key="2">
    <source>
        <dbReference type="ARBA" id="ARBA00014317"/>
    </source>
</evidence>
<dbReference type="SMART" id="SM00530">
    <property type="entry name" value="HTH_XRE"/>
    <property type="match status" value="1"/>
</dbReference>
<dbReference type="STRING" id="569365.A0A0D2ARP2"/>
<feature type="region of interest" description="Disordered" evidence="7">
    <location>
        <begin position="1"/>
        <end position="27"/>
    </location>
</feature>
<evidence type="ECO:0000256" key="4">
    <source>
        <dbReference type="ARBA" id="ARBA00023125"/>
    </source>
</evidence>
<feature type="domain" description="HTH cro/C1-type" evidence="8">
    <location>
        <begin position="102"/>
        <end position="149"/>
    </location>
</feature>
<evidence type="ECO:0000259" key="8">
    <source>
        <dbReference type="PROSITE" id="PS50943"/>
    </source>
</evidence>
<dbReference type="InterPro" id="IPR010982">
    <property type="entry name" value="Lambda_DNA-bd_dom_sf"/>
</dbReference>
<comment type="function">
    <text evidence="6">Transcriptional coactivator that stimulates GCN4-dependent transcriptional activity by bridging the DNA-binding region of GCN4 and TBP (SPT15), thereby recruiting TBP to GCN4-bound promoters. Involved in induction of the ribosome quality control (RQC) pathway; a pathway that degrades nascent peptide chains during problematic translation. Required to prevent stalled ribosomes from frameshifting.</text>
</comment>
<dbReference type="Gene3D" id="1.10.260.40">
    <property type="entry name" value="lambda repressor-like DNA-binding domains"/>
    <property type="match status" value="1"/>
</dbReference>
<comment type="similarity">
    <text evidence="1">Belongs to the MBF1 family.</text>
</comment>
<gene>
    <name evidence="9" type="ORF">PV07_07490</name>
</gene>
<evidence type="ECO:0000256" key="7">
    <source>
        <dbReference type="SAM" id="MobiDB-lite"/>
    </source>
</evidence>
<dbReference type="GeneID" id="27346684"/>
<dbReference type="OrthoDB" id="10253401at2759"/>
<dbReference type="SUPFAM" id="SSF47413">
    <property type="entry name" value="lambda repressor-like DNA-binding domains"/>
    <property type="match status" value="1"/>
</dbReference>
<evidence type="ECO:0000256" key="1">
    <source>
        <dbReference type="ARBA" id="ARBA00009802"/>
    </source>
</evidence>
<dbReference type="GO" id="GO:0003677">
    <property type="term" value="F:DNA binding"/>
    <property type="evidence" value="ECO:0007669"/>
    <property type="project" value="UniProtKB-KW"/>
</dbReference>
<proteinExistence type="inferred from homology"/>
<sequence>MADNDWDTVTRIGSKARGPGSGGVDRERVVKGNSALNAAKRSGAVVATEKKYGGSNSKSSVEGQHLTKVDRSDDIIKPKTVPLAVGRAIINWRNQNKNAEGKSMSQKDLANKAGVKETQLKDIESGRGVYDLVPIRKLENAMKINLTGSDIGSPKPGPAKKK</sequence>
<organism evidence="9 10">
    <name type="scientific">Cladophialophora immunda</name>
    <dbReference type="NCBI Taxonomy" id="569365"/>
    <lineage>
        <taxon>Eukaryota</taxon>
        <taxon>Fungi</taxon>
        <taxon>Dikarya</taxon>
        <taxon>Ascomycota</taxon>
        <taxon>Pezizomycotina</taxon>
        <taxon>Eurotiomycetes</taxon>
        <taxon>Chaetothyriomycetidae</taxon>
        <taxon>Chaetothyriales</taxon>
        <taxon>Herpotrichiellaceae</taxon>
        <taxon>Cladophialophora</taxon>
    </lineage>
</organism>
<reference evidence="9 10" key="1">
    <citation type="submission" date="2015-01" db="EMBL/GenBank/DDBJ databases">
        <title>The Genome Sequence of Cladophialophora immunda CBS83496.</title>
        <authorList>
            <consortium name="The Broad Institute Genomics Platform"/>
            <person name="Cuomo C."/>
            <person name="de Hoog S."/>
            <person name="Gorbushina A."/>
            <person name="Stielow B."/>
            <person name="Teixiera M."/>
            <person name="Abouelleil A."/>
            <person name="Chapman S.B."/>
            <person name="Priest M."/>
            <person name="Young S.K."/>
            <person name="Wortman J."/>
            <person name="Nusbaum C."/>
            <person name="Birren B."/>
        </authorList>
    </citation>
    <scope>NUCLEOTIDE SEQUENCE [LARGE SCALE GENOMIC DNA]</scope>
    <source>
        <strain evidence="9 10">CBS 83496</strain>
    </source>
</reference>
<dbReference type="VEuPathDB" id="FungiDB:PV07_07490"/>
<evidence type="ECO:0000256" key="3">
    <source>
        <dbReference type="ARBA" id="ARBA00023015"/>
    </source>
</evidence>